<proteinExistence type="inferred from homology"/>
<evidence type="ECO:0000256" key="2">
    <source>
        <dbReference type="ARBA" id="ARBA00022857"/>
    </source>
</evidence>
<keyword evidence="6" id="KW-1185">Reference proteome</keyword>
<keyword evidence="3" id="KW-0560">Oxidoreductase</keyword>
<dbReference type="Gene3D" id="3.20.20.100">
    <property type="entry name" value="NADP-dependent oxidoreductase domain"/>
    <property type="match status" value="1"/>
</dbReference>
<evidence type="ECO:0000313" key="6">
    <source>
        <dbReference type="Proteomes" id="UP000594342"/>
    </source>
</evidence>
<protein>
    <submittedName>
        <fullName evidence="5">Aldo/keto reductase</fullName>
    </submittedName>
</protein>
<comment type="caution">
    <text evidence="5">The sequence shown here is derived from an EMBL/GenBank/DDBJ whole genome shotgun (WGS) entry which is preliminary data.</text>
</comment>
<comment type="similarity">
    <text evidence="1">Belongs to the aldo/keto reductase family.</text>
</comment>
<reference evidence="5 6" key="1">
    <citation type="submission" date="2018-10" db="EMBL/GenBank/DDBJ databases">
        <authorList>
            <consortium name="IHU Genomes"/>
        </authorList>
    </citation>
    <scope>NUCLEOTIDE SEQUENCE [LARGE SCALE GENOMIC DNA]</scope>
    <source>
        <strain evidence="5 6">A1</strain>
    </source>
</reference>
<dbReference type="Pfam" id="PF00248">
    <property type="entry name" value="Aldo_ket_red"/>
    <property type="match status" value="1"/>
</dbReference>
<dbReference type="EMBL" id="UPSH01000001">
    <property type="protein sequence ID" value="VBB18764.1"/>
    <property type="molecule type" value="Genomic_DNA"/>
</dbReference>
<evidence type="ECO:0000313" key="5">
    <source>
        <dbReference type="EMBL" id="VBB18764.1"/>
    </source>
</evidence>
<dbReference type="PANTHER" id="PTHR43827:SF3">
    <property type="entry name" value="NADP-DEPENDENT OXIDOREDUCTASE DOMAIN-CONTAINING PROTEIN"/>
    <property type="match status" value="1"/>
</dbReference>
<dbReference type="InterPro" id="IPR036812">
    <property type="entry name" value="NAD(P)_OxRdtase_dom_sf"/>
</dbReference>
<dbReference type="GO" id="GO:0016616">
    <property type="term" value="F:oxidoreductase activity, acting on the CH-OH group of donors, NAD or NADP as acceptor"/>
    <property type="evidence" value="ECO:0007669"/>
    <property type="project" value="UniProtKB-ARBA"/>
</dbReference>
<accession>A0A5K0UB83</accession>
<dbReference type="PRINTS" id="PR00069">
    <property type="entry name" value="ALDKETRDTASE"/>
</dbReference>
<dbReference type="InterPro" id="IPR020471">
    <property type="entry name" value="AKR"/>
</dbReference>
<dbReference type="InterPro" id="IPR023210">
    <property type="entry name" value="NADP_OxRdtase_dom"/>
</dbReference>
<keyword evidence="2" id="KW-0521">NADP</keyword>
<name>A0A5K0UB83_9VIRU</name>
<sequence>LIIMTDTSSKQMPGFGTYRLVGEDARKATCYALKQGYGQIDTAPRYDNLEHVGRGISESGRSRSSFRITTKISHDALNDPDEGSVKRMFFETIKKLGVDYVDEVILHDPTEAVRNWGRLVSLYQNEGRGLIGRIGVSNFGIDDIVKIVDASGVTPSVNQIEINPFFTQRKLVEACKEKGIEIVGHSPLAKAELMDEQKLLGVAKQMTEKAGTVVTPAQVMLSWGIKMGHRVIPRSKNTDHIDENLKVQANAGSEVFELDDDMMRIMSTLDYGYVTHPQYLKPGTPRVTKKDILKMRRMNGEL</sequence>
<dbReference type="Proteomes" id="UP000594342">
    <property type="component" value="Unassembled WGS sequence"/>
</dbReference>
<evidence type="ECO:0000259" key="4">
    <source>
        <dbReference type="Pfam" id="PF00248"/>
    </source>
</evidence>
<gene>
    <name evidence="5" type="ORF">YASMINEVIRUS_1296</name>
</gene>
<dbReference type="CDD" id="cd19071">
    <property type="entry name" value="AKR_AKR1-5-like"/>
    <property type="match status" value="1"/>
</dbReference>
<dbReference type="PANTHER" id="PTHR43827">
    <property type="entry name" value="2,5-DIKETO-D-GLUCONIC ACID REDUCTASE"/>
    <property type="match status" value="1"/>
</dbReference>
<feature type="non-terminal residue" evidence="5">
    <location>
        <position position="1"/>
    </location>
</feature>
<evidence type="ECO:0000256" key="1">
    <source>
        <dbReference type="ARBA" id="ARBA00007905"/>
    </source>
</evidence>
<evidence type="ECO:0000256" key="3">
    <source>
        <dbReference type="ARBA" id="ARBA00023002"/>
    </source>
</evidence>
<organism evidence="5 6">
    <name type="scientific">Yasminevirus sp. GU-2018</name>
    <dbReference type="NCBI Taxonomy" id="2420051"/>
    <lineage>
        <taxon>Viruses</taxon>
        <taxon>Varidnaviria</taxon>
        <taxon>Bamfordvirae</taxon>
        <taxon>Nucleocytoviricota</taxon>
        <taxon>Megaviricetes</taxon>
        <taxon>Imitervirales</taxon>
        <taxon>Mimiviridae</taxon>
        <taxon>Klosneuvirinae</taxon>
        <taxon>Yasminevirus</taxon>
        <taxon>Yasminevirus saudimassiliense</taxon>
    </lineage>
</organism>
<dbReference type="SUPFAM" id="SSF51430">
    <property type="entry name" value="NAD(P)-linked oxidoreductase"/>
    <property type="match status" value="1"/>
</dbReference>
<feature type="domain" description="NADP-dependent oxidoreductase" evidence="4">
    <location>
        <begin position="16"/>
        <end position="248"/>
    </location>
</feature>